<dbReference type="Proteomes" id="UP001321861">
    <property type="component" value="Chromosome"/>
</dbReference>
<evidence type="ECO:0000313" key="2">
    <source>
        <dbReference type="EMBL" id="BDR59401.1"/>
    </source>
</evidence>
<dbReference type="KEGG" id="xap:XA3_18420"/>
<feature type="coiled-coil region" evidence="1">
    <location>
        <begin position="80"/>
        <end position="121"/>
    </location>
</feature>
<evidence type="ECO:0000256" key="1">
    <source>
        <dbReference type="SAM" id="Coils"/>
    </source>
</evidence>
<protein>
    <submittedName>
        <fullName evidence="2">Uncharacterized protein</fullName>
    </submittedName>
</protein>
<proteinExistence type="predicted"/>
<dbReference type="RefSeq" id="WP_317635197.1">
    <property type="nucleotide sequence ID" value="NZ_AP026802.1"/>
</dbReference>
<gene>
    <name evidence="2" type="ORF">XA3_18420</name>
</gene>
<dbReference type="EMBL" id="AP026802">
    <property type="protein sequence ID" value="BDR59401.1"/>
    <property type="molecule type" value="Genomic_DNA"/>
</dbReference>
<accession>A0AAU9DLF3</accession>
<organism evidence="2 3">
    <name type="scientific">Xylocopilactobacillus apicola</name>
    <dbReference type="NCBI Taxonomy" id="2932184"/>
    <lineage>
        <taxon>Bacteria</taxon>
        <taxon>Bacillati</taxon>
        <taxon>Bacillota</taxon>
        <taxon>Bacilli</taxon>
        <taxon>Lactobacillales</taxon>
        <taxon>Lactobacillaceae</taxon>
        <taxon>Xylocopilactobacillus</taxon>
    </lineage>
</organism>
<evidence type="ECO:0000313" key="3">
    <source>
        <dbReference type="Proteomes" id="UP001321861"/>
    </source>
</evidence>
<dbReference type="AlphaFoldDB" id="A0AAU9DLF3"/>
<keyword evidence="3" id="KW-1185">Reference proteome</keyword>
<sequence length="140" mass="16068">MSNNVSKKTDHNIINLLDSVFDNKFTKDIVEQEDFAKICELFELAESNEQGYYPISEFVFKRGFEKTIAQVNQFGSKEEMEKANCEIAKLEASIKLSQKNLKEQQDAIVDSEKRLKKLNVSQKNIYTSFITILGLFSSLV</sequence>
<name>A0AAU9DLF3_9LACO</name>
<keyword evidence="1" id="KW-0175">Coiled coil</keyword>
<reference evidence="2 3" key="1">
    <citation type="journal article" date="2023" name="Microbiol. Spectr.">
        <title>Symbiosis of Carpenter Bees with Uncharacterized Lactic Acid Bacteria Showing NAD Auxotrophy.</title>
        <authorList>
            <person name="Kawasaki S."/>
            <person name="Ozawa K."/>
            <person name="Mori T."/>
            <person name="Yamamoto A."/>
            <person name="Ito M."/>
            <person name="Ohkuma M."/>
            <person name="Sakamoto M."/>
            <person name="Matsutani M."/>
        </authorList>
    </citation>
    <scope>NUCLEOTIDE SEQUENCE [LARGE SCALE GENOMIC DNA]</scope>
    <source>
        <strain evidence="2 3">XA3</strain>
    </source>
</reference>